<feature type="transmembrane region" description="Helical" evidence="6">
    <location>
        <begin position="131"/>
        <end position="150"/>
    </location>
</feature>
<feature type="transmembrane region" description="Helical" evidence="6">
    <location>
        <begin position="309"/>
        <end position="327"/>
    </location>
</feature>
<evidence type="ECO:0000256" key="5">
    <source>
        <dbReference type="SAM" id="MobiDB-lite"/>
    </source>
</evidence>
<feature type="compositionally biased region" description="Basic and acidic residues" evidence="5">
    <location>
        <begin position="573"/>
        <end position="658"/>
    </location>
</feature>
<dbReference type="Pfam" id="PF01490">
    <property type="entry name" value="Aa_trans"/>
    <property type="match status" value="1"/>
</dbReference>
<dbReference type="PANTHER" id="PTHR22950">
    <property type="entry name" value="AMINO ACID TRANSPORTER"/>
    <property type="match status" value="1"/>
</dbReference>
<dbReference type="Proteomes" id="UP000221165">
    <property type="component" value="Unassembled WGS sequence"/>
</dbReference>
<feature type="transmembrane region" description="Helical" evidence="6">
    <location>
        <begin position="348"/>
        <end position="366"/>
    </location>
</feature>
<evidence type="ECO:0000256" key="2">
    <source>
        <dbReference type="ARBA" id="ARBA00022692"/>
    </source>
</evidence>
<feature type="transmembrane region" description="Helical" evidence="6">
    <location>
        <begin position="270"/>
        <end position="289"/>
    </location>
</feature>
<evidence type="ECO:0000313" key="8">
    <source>
        <dbReference type="EMBL" id="PHJ17959.1"/>
    </source>
</evidence>
<feature type="transmembrane region" description="Helical" evidence="6">
    <location>
        <begin position="730"/>
        <end position="748"/>
    </location>
</feature>
<dbReference type="VEuPathDB" id="ToxoDB:CSUI_008213"/>
<keyword evidence="3 6" id="KW-1133">Transmembrane helix</keyword>
<feature type="region of interest" description="Disordered" evidence="5">
    <location>
        <begin position="425"/>
        <end position="707"/>
    </location>
</feature>
<feature type="transmembrane region" description="Helical" evidence="6">
    <location>
        <begin position="386"/>
        <end position="410"/>
    </location>
</feature>
<comment type="subcellular location">
    <subcellularLocation>
        <location evidence="1">Membrane</location>
        <topology evidence="1">Multi-pass membrane protein</topology>
    </subcellularLocation>
</comment>
<dbReference type="InterPro" id="IPR013057">
    <property type="entry name" value="AA_transpt_TM"/>
</dbReference>
<proteinExistence type="predicted"/>
<organism evidence="8 9">
    <name type="scientific">Cystoisospora suis</name>
    <dbReference type="NCBI Taxonomy" id="483139"/>
    <lineage>
        <taxon>Eukaryota</taxon>
        <taxon>Sar</taxon>
        <taxon>Alveolata</taxon>
        <taxon>Apicomplexa</taxon>
        <taxon>Conoidasida</taxon>
        <taxon>Coccidia</taxon>
        <taxon>Eucoccidiorida</taxon>
        <taxon>Eimeriorina</taxon>
        <taxon>Sarcocystidae</taxon>
        <taxon>Cystoisospora</taxon>
    </lineage>
</organism>
<evidence type="ECO:0000259" key="7">
    <source>
        <dbReference type="Pfam" id="PF01490"/>
    </source>
</evidence>
<feature type="transmembrane region" description="Helical" evidence="6">
    <location>
        <begin position="156"/>
        <end position="177"/>
    </location>
</feature>
<feature type="transmembrane region" description="Helical" evidence="6">
    <location>
        <begin position="790"/>
        <end position="812"/>
    </location>
</feature>
<dbReference type="AlphaFoldDB" id="A0A2C6KLF1"/>
<keyword evidence="4 6" id="KW-0472">Membrane</keyword>
<dbReference type="GO" id="GO:0016020">
    <property type="term" value="C:membrane"/>
    <property type="evidence" value="ECO:0007669"/>
    <property type="project" value="UniProtKB-SubCell"/>
</dbReference>
<feature type="domain" description="Amino acid transporter transmembrane" evidence="7">
    <location>
        <begin position="124"/>
        <end position="421"/>
    </location>
</feature>
<dbReference type="GeneID" id="94431559"/>
<evidence type="ECO:0000256" key="3">
    <source>
        <dbReference type="ARBA" id="ARBA00022989"/>
    </source>
</evidence>
<dbReference type="RefSeq" id="XP_067919672.1">
    <property type="nucleotide sequence ID" value="XM_068068348.1"/>
</dbReference>
<feature type="transmembrane region" description="Helical" evidence="6">
    <location>
        <begin position="198"/>
        <end position="221"/>
    </location>
</feature>
<dbReference type="EMBL" id="MIGC01004535">
    <property type="protein sequence ID" value="PHJ17959.1"/>
    <property type="molecule type" value="Genomic_DNA"/>
</dbReference>
<feature type="compositionally biased region" description="Low complexity" evidence="5">
    <location>
        <begin position="24"/>
        <end position="49"/>
    </location>
</feature>
<keyword evidence="2 6" id="KW-0812">Transmembrane</keyword>
<accession>A0A2C6KLF1</accession>
<keyword evidence="9" id="KW-1185">Reference proteome</keyword>
<feature type="transmembrane region" description="Helical" evidence="6">
    <location>
        <begin position="754"/>
        <end position="778"/>
    </location>
</feature>
<dbReference type="GO" id="GO:0015179">
    <property type="term" value="F:L-amino acid transmembrane transporter activity"/>
    <property type="evidence" value="ECO:0007669"/>
    <property type="project" value="TreeGrafter"/>
</dbReference>
<feature type="compositionally biased region" description="Low complexity" evidence="5">
    <location>
        <begin position="425"/>
        <end position="438"/>
    </location>
</feature>
<evidence type="ECO:0000256" key="6">
    <source>
        <dbReference type="SAM" id="Phobius"/>
    </source>
</evidence>
<comment type="caution">
    <text evidence="8">The sequence shown here is derived from an EMBL/GenBank/DDBJ whole genome shotgun (WGS) entry which is preliminary data.</text>
</comment>
<dbReference type="OrthoDB" id="438545at2759"/>
<feature type="compositionally biased region" description="Basic and acidic residues" evidence="5">
    <location>
        <begin position="96"/>
        <end position="105"/>
    </location>
</feature>
<evidence type="ECO:0000256" key="4">
    <source>
        <dbReference type="ARBA" id="ARBA00023136"/>
    </source>
</evidence>
<gene>
    <name evidence="8" type="ORF">CSUI_008213</name>
</gene>
<reference evidence="8 9" key="1">
    <citation type="journal article" date="2017" name="Int. J. Parasitol.">
        <title>The genome of the protozoan parasite Cystoisospora suis and a reverse vaccinology approach to identify vaccine candidates.</title>
        <authorList>
            <person name="Palmieri N."/>
            <person name="Shrestha A."/>
            <person name="Ruttkowski B."/>
            <person name="Beck T."/>
            <person name="Vogl C."/>
            <person name="Tomley F."/>
            <person name="Blake D.P."/>
            <person name="Joachim A."/>
        </authorList>
    </citation>
    <scope>NUCLEOTIDE SEQUENCE [LARGE SCALE GENOMIC DNA]</scope>
    <source>
        <strain evidence="8 9">Wien I</strain>
    </source>
</reference>
<name>A0A2C6KLF1_9APIC</name>
<evidence type="ECO:0000313" key="9">
    <source>
        <dbReference type="Proteomes" id="UP000221165"/>
    </source>
</evidence>
<protein>
    <submittedName>
        <fullName evidence="8">Transmembrane amino acid transporter protein</fullName>
    </submittedName>
</protein>
<feature type="region of interest" description="Disordered" evidence="5">
    <location>
        <begin position="1"/>
        <end position="114"/>
    </location>
</feature>
<sequence>MKTPESLVHNPHHLTTEKNKKRSSPSSLSSSSRPCPSSSSSVHPSSFSSCHTEVPHSIPQVAERELNPSIHLPSSPSVLAREGRDVEREEEEERDLDQHDVHEEDGSPSSSISWQRRAFSPIERGSIRGSIFTLASSCLGAGVLATPYAMEECGLVIGLSLLCMHAFVSFFTTYILLASSKLFRTSTYSGLAHKAIPALGRNVVDLVIVLNGIGVSLSFLVFLGDFLPSSLESLGILDNALHHRSLLLCLSMMIIFPLSIQRRLSALRHFTFVPVCSLLFSLSCVIYRSCGLIQRQTHPIVFLNINWNFFKSFNVFLFAFMQHVNVCPIGRELQNPTDPRVYKVSFRAALLEFFLYAPTATIGYLSFRGSPTKQNFMMNYEKDDSLMHICTLLLSFSMILGVPLTIIPTVDSIFNLMRKNRLSSSSSFSYDTTTTTTSPPLTGGGDDLSHFTPYGHTSRASSSSCKRVCLHPSEESLAQREEGEERLRGGGGEGAGGQPSHASRYQGSDEERSLRSSCANSPPEKGGREEKKMKKNKKKDTRDGMTDMKTPLLKHTPDAVVQIVEYHGSGVLGRDRETSRGPSRRGGEEKEEKHGEGEGDLERGRRNRKEENGEDGAKQEGKGRCSSSHREEISPSREKKEDEGRDEEKKRRGEERKTLVSSSASCEGEDEANVKNDEMSCTSNRRRRRREEGDIETGQEREREGEEEERVEGRIGFVCRFFQDHEKNRRVALVAACLLPVLLVALVTDKAADVVGLLGGFFSTLLMCFLPSFVYYRGIGRLYHSPLTRVTVFSFLLAVTLIGISSSVIIILQSFHICCEVRRGSSPSSGVLLSGSSDDRI</sequence>
<feature type="compositionally biased region" description="Basic and acidic residues" evidence="5">
    <location>
        <begin position="472"/>
        <end position="488"/>
    </location>
</feature>
<evidence type="ECO:0000256" key="1">
    <source>
        <dbReference type="ARBA" id="ARBA00004141"/>
    </source>
</evidence>